<sequence length="403" mass="43760">MSRLVSKVTTVTVCGAGNSSQVLIAQLGSTPEVEVNVFSPFEDEAERLRDASAERGIAVDNPDGTTTVGKARKISALPEDVIPGSQIVLIPLPSFAHETVLDAIAPFLERGALVGALPGQGGFQWKADMVLRQRHGRKDVIVFGTNMLPYNCRATDWGRRVKLFAEKKTGLAAVPADKALEVIRRLSRCLRRLSFSPFDSFLSVTLHPANQCIHPSRMYGLVMENERQGRGGIFSESPLFYETIDTLSAEAMGGVDSEIQKIACGLSIAAGRRIEVIPLRQGLQEGYKGKIADTSSLKSCIATNGGFMGIRTPMVEAPGGGGGLVVDYTGRYFVEDIPGGLCTLKAVAEFVEVETPWIDRLIVWAQEKMGKEYLVGGKLEGRHKEECFTPQRYGVVSLKQLIC</sequence>
<protein>
    <recommendedName>
        <fullName evidence="1">Opine dehydrogenase domain-containing protein</fullName>
    </recommendedName>
</protein>
<dbReference type="PANTHER" id="PTHR38015:SF1">
    <property type="entry name" value="OPINE DEHYDROGENASE DOMAIN-CONTAINING PROTEIN"/>
    <property type="match status" value="1"/>
</dbReference>
<organism evidence="2">
    <name type="scientific">Chromera velia CCMP2878</name>
    <dbReference type="NCBI Taxonomy" id="1169474"/>
    <lineage>
        <taxon>Eukaryota</taxon>
        <taxon>Sar</taxon>
        <taxon>Alveolata</taxon>
        <taxon>Colpodellida</taxon>
        <taxon>Chromeraceae</taxon>
        <taxon>Chromera</taxon>
    </lineage>
</organism>
<dbReference type="EMBL" id="CDMZ01000440">
    <property type="protein sequence ID" value="CEM14311.1"/>
    <property type="molecule type" value="Genomic_DNA"/>
</dbReference>
<reference evidence="2" key="1">
    <citation type="submission" date="2014-11" db="EMBL/GenBank/DDBJ databases">
        <authorList>
            <person name="Otto D Thomas"/>
            <person name="Naeem Raeece"/>
        </authorList>
    </citation>
    <scope>NUCLEOTIDE SEQUENCE</scope>
</reference>
<dbReference type="InterPro" id="IPR051729">
    <property type="entry name" value="Opine/Lysopine_DH"/>
</dbReference>
<accession>A0A0G4FKE3</accession>
<gene>
    <name evidence="2" type="ORF">Cvel_3462</name>
</gene>
<dbReference type="AlphaFoldDB" id="A0A0G4FKE3"/>
<dbReference type="PANTHER" id="PTHR38015">
    <property type="entry name" value="BLR6086 PROTEIN"/>
    <property type="match status" value="1"/>
</dbReference>
<name>A0A0G4FKE3_9ALVE</name>
<dbReference type="InterPro" id="IPR008927">
    <property type="entry name" value="6-PGluconate_DH-like_C_sf"/>
</dbReference>
<dbReference type="Gene3D" id="3.40.50.720">
    <property type="entry name" value="NAD(P)-binding Rossmann-like Domain"/>
    <property type="match status" value="1"/>
</dbReference>
<dbReference type="Gene3D" id="1.10.1040.10">
    <property type="entry name" value="N-(1-d-carboxylethyl)-l-norvaline Dehydrogenase, domain 2"/>
    <property type="match status" value="1"/>
</dbReference>
<evidence type="ECO:0000313" key="2">
    <source>
        <dbReference type="EMBL" id="CEM14311.1"/>
    </source>
</evidence>
<dbReference type="PhylomeDB" id="A0A0G4FKE3"/>
<feature type="domain" description="Opine dehydrogenase" evidence="1">
    <location>
        <begin position="199"/>
        <end position="368"/>
    </location>
</feature>
<dbReference type="InterPro" id="IPR036291">
    <property type="entry name" value="NAD(P)-bd_dom_sf"/>
</dbReference>
<dbReference type="VEuPathDB" id="CryptoDB:Cvel_3462"/>
<dbReference type="InterPro" id="IPR003421">
    <property type="entry name" value="Opine_DH"/>
</dbReference>
<dbReference type="GO" id="GO:0016491">
    <property type="term" value="F:oxidoreductase activity"/>
    <property type="evidence" value="ECO:0007669"/>
    <property type="project" value="InterPro"/>
</dbReference>
<evidence type="ECO:0000259" key="1">
    <source>
        <dbReference type="Pfam" id="PF02317"/>
    </source>
</evidence>
<dbReference type="Pfam" id="PF02317">
    <property type="entry name" value="Octopine_DH"/>
    <property type="match status" value="1"/>
</dbReference>
<dbReference type="SUPFAM" id="SSF48179">
    <property type="entry name" value="6-phosphogluconate dehydrogenase C-terminal domain-like"/>
    <property type="match status" value="1"/>
</dbReference>
<dbReference type="SUPFAM" id="SSF51735">
    <property type="entry name" value="NAD(P)-binding Rossmann-fold domains"/>
    <property type="match status" value="1"/>
</dbReference>
<dbReference type="InterPro" id="IPR013328">
    <property type="entry name" value="6PGD_dom2"/>
</dbReference>
<proteinExistence type="predicted"/>